<dbReference type="AlphaFoldDB" id="A0A8S1H9B4"/>
<accession>A0A8S1H9B4</accession>
<reference evidence="1" key="1">
    <citation type="submission" date="2020-10" db="EMBL/GenBank/DDBJ databases">
        <authorList>
            <person name="Kikuchi T."/>
        </authorList>
    </citation>
    <scope>NUCLEOTIDE SEQUENCE</scope>
    <source>
        <strain evidence="1">NKZ352</strain>
    </source>
</reference>
<name>A0A8S1H9B4_9PELO</name>
<keyword evidence="2" id="KW-1185">Reference proteome</keyword>
<organism evidence="1 2">
    <name type="scientific">Caenorhabditis auriculariae</name>
    <dbReference type="NCBI Taxonomy" id="2777116"/>
    <lineage>
        <taxon>Eukaryota</taxon>
        <taxon>Metazoa</taxon>
        <taxon>Ecdysozoa</taxon>
        <taxon>Nematoda</taxon>
        <taxon>Chromadorea</taxon>
        <taxon>Rhabditida</taxon>
        <taxon>Rhabditina</taxon>
        <taxon>Rhabditomorpha</taxon>
        <taxon>Rhabditoidea</taxon>
        <taxon>Rhabditidae</taxon>
        <taxon>Peloderinae</taxon>
        <taxon>Caenorhabditis</taxon>
    </lineage>
</organism>
<sequence length="577" mass="65938">MPKIFKREGLRGVVTFKHEDSGDPFIYFIGTREGAFLKKEKLKEFGYTLSQCHRGTLVTVDVETDLKNSNALTRTEIVQVRDVDDTKLREVSFQKIEGIVKKTSSNDGYELTNEFLGKIRDNREVMTNLPDAEYVLHILSPPATFYFDPNGTEFSREYPFLIAEVPKDFDTQSNMLMTCEGIVCVIKEEHTRQVFIFIKGCTPYTEVLALFPLQKEVIPVGTFVKFKMIDYHYQRRAEATDMNCEASTLEIIDPPAGLSASFNEKLIVTLKDFETGSADGDLHSHNWLGDFDDLDRLLSPNQLYEEIQLEKVSGRENGKKDVLGMLRRRPAPIKPSDTEPKKRSIRPRTRCRPLSLTYHFITLLVLINSMNILTLKSLFRAMSDNLVVRKGLRGIVTYMHNVKDLCSVHLFSTLETARLQNEVIKDGGYRPKDIRLGDGNVRKISSENGYIVMNEVLGVIGDPNEMMRNLPDEEIKMEIIVPPARFYLNTLNPTTVFSRRTPFLIAMVPQRLDLSIRTDENQFCEGMVVDYVRDKSRNWVYIFTNGCTAYTDILALVPPNLEVKKPPIGGFVSFMMK</sequence>
<dbReference type="EMBL" id="CAJGYM010000019">
    <property type="protein sequence ID" value="CAD6191138.1"/>
    <property type="molecule type" value="Genomic_DNA"/>
</dbReference>
<evidence type="ECO:0000313" key="1">
    <source>
        <dbReference type="EMBL" id="CAD6191138.1"/>
    </source>
</evidence>
<comment type="caution">
    <text evidence="1">The sequence shown here is derived from an EMBL/GenBank/DDBJ whole genome shotgun (WGS) entry which is preliminary data.</text>
</comment>
<gene>
    <name evidence="1" type="ORF">CAUJ_LOCUS7057</name>
</gene>
<proteinExistence type="predicted"/>
<evidence type="ECO:0000313" key="2">
    <source>
        <dbReference type="Proteomes" id="UP000835052"/>
    </source>
</evidence>
<dbReference type="Proteomes" id="UP000835052">
    <property type="component" value="Unassembled WGS sequence"/>
</dbReference>
<protein>
    <submittedName>
        <fullName evidence="1">Uncharacterized protein</fullName>
    </submittedName>
</protein>